<sequence>MDIQRSQSHFLTVTSLTKPRFFSSVKFISQDKKVSEINVPKIWIQNGTLVEWEPLGECSKHDSTEACPDPLTSSTTCIWCETVNMCITSNDKDLHEFKVNGCKNKILIANVPTEPTTLATTETDLRNELEKTSGSIESHLNMTKDTTTLTTTETDLINELKKTSGNTESHLNVTSDITEDIEKRKSLPYVYIVVPLVLSFLTVGIGCGIWLLFYRRKRVYP</sequence>
<gene>
    <name evidence="2" type="ORF">MS3_00009005</name>
</gene>
<reference evidence="2" key="2">
    <citation type="journal article" date="2019" name="Gigascience">
        <title>High-quality Schistosoma haematobium genome achieved by single-molecule and long-range sequencing.</title>
        <authorList>
            <person name="Stroehlein A.J."/>
            <person name="Korhonen P.K."/>
            <person name="Chong T.M."/>
            <person name="Lim Y.L."/>
            <person name="Chan K.G."/>
            <person name="Webster B."/>
            <person name="Rollinson D."/>
            <person name="Brindley P.J."/>
            <person name="Gasser R.B."/>
            <person name="Young N.D."/>
        </authorList>
    </citation>
    <scope>NUCLEOTIDE SEQUENCE</scope>
</reference>
<protein>
    <recommendedName>
        <fullName evidence="4">Egg protein CP391S-like protein</fullName>
    </recommendedName>
</protein>
<keyword evidence="3" id="KW-1185">Reference proteome</keyword>
<dbReference type="EMBL" id="AMPZ03000007">
    <property type="protein sequence ID" value="KAH9580321.1"/>
    <property type="molecule type" value="Genomic_DNA"/>
</dbReference>
<comment type="caution">
    <text evidence="2">The sequence shown here is derived from an EMBL/GenBank/DDBJ whole genome shotgun (WGS) entry which is preliminary data.</text>
</comment>
<dbReference type="RefSeq" id="XP_051064734.1">
    <property type="nucleotide sequence ID" value="XM_051217345.1"/>
</dbReference>
<name>A0A922LE53_SCHHA</name>
<reference evidence="2" key="3">
    <citation type="submission" date="2021-06" db="EMBL/GenBank/DDBJ databases">
        <title>Chromosome-level genome assembly for S. haematobium.</title>
        <authorList>
            <person name="Stroehlein A.J."/>
        </authorList>
    </citation>
    <scope>NUCLEOTIDE SEQUENCE</scope>
</reference>
<evidence type="ECO:0008006" key="4">
    <source>
        <dbReference type="Google" id="ProtNLM"/>
    </source>
</evidence>
<dbReference type="GeneID" id="75577912"/>
<dbReference type="Proteomes" id="UP000471633">
    <property type="component" value="Unassembled WGS sequence"/>
</dbReference>
<keyword evidence="1" id="KW-0472">Membrane</keyword>
<evidence type="ECO:0000256" key="1">
    <source>
        <dbReference type="SAM" id="Phobius"/>
    </source>
</evidence>
<keyword evidence="1" id="KW-0812">Transmembrane</keyword>
<reference evidence="2" key="1">
    <citation type="journal article" date="2012" name="Nat. Genet.">
        <title>Whole-genome sequence of Schistosoma haematobium.</title>
        <authorList>
            <person name="Young N.D."/>
            <person name="Jex A.R."/>
            <person name="Li B."/>
            <person name="Liu S."/>
            <person name="Yang L."/>
            <person name="Xiong Z."/>
            <person name="Li Y."/>
            <person name="Cantacessi C."/>
            <person name="Hall R.S."/>
            <person name="Xu X."/>
            <person name="Chen F."/>
            <person name="Wu X."/>
            <person name="Zerlotini A."/>
            <person name="Oliveira G."/>
            <person name="Hofmann A."/>
            <person name="Zhang G."/>
            <person name="Fang X."/>
            <person name="Kang Y."/>
            <person name="Campbell B.E."/>
            <person name="Loukas A."/>
            <person name="Ranganathan S."/>
            <person name="Rollinson D."/>
            <person name="Rinaldi G."/>
            <person name="Brindley P.J."/>
            <person name="Yang H."/>
            <person name="Wang J."/>
            <person name="Wang J."/>
            <person name="Gasser R.B."/>
        </authorList>
    </citation>
    <scope>NUCLEOTIDE SEQUENCE</scope>
</reference>
<reference evidence="2" key="4">
    <citation type="journal article" date="2022" name="PLoS Pathog.">
        <title>Chromosome-level genome of Schistosoma haematobium underpins genome-wide explorations of molecular variation.</title>
        <authorList>
            <person name="Stroehlein A.J."/>
            <person name="Korhonen P.K."/>
            <person name="Lee V.V."/>
            <person name="Ralph S.A."/>
            <person name="Mentink-Kane M."/>
            <person name="You H."/>
            <person name="McManus D.P."/>
            <person name="Tchuente L.T."/>
            <person name="Stothard J.R."/>
            <person name="Kaur P."/>
            <person name="Dudchenko O."/>
            <person name="Aiden E.L."/>
            <person name="Yang B."/>
            <person name="Yang H."/>
            <person name="Emery A.M."/>
            <person name="Webster B.L."/>
            <person name="Brindley P.J."/>
            <person name="Rollinson D."/>
            <person name="Chang B.C.H."/>
            <person name="Gasser R.B."/>
            <person name="Young N.D."/>
        </authorList>
    </citation>
    <scope>NUCLEOTIDE SEQUENCE</scope>
</reference>
<keyword evidence="1" id="KW-1133">Transmembrane helix</keyword>
<evidence type="ECO:0000313" key="2">
    <source>
        <dbReference type="EMBL" id="KAH9580321.1"/>
    </source>
</evidence>
<dbReference type="KEGG" id="shx:MS3_00009005"/>
<evidence type="ECO:0000313" key="3">
    <source>
        <dbReference type="Proteomes" id="UP000471633"/>
    </source>
</evidence>
<dbReference type="CTD" id="75577912"/>
<proteinExistence type="predicted"/>
<accession>A0A922LE53</accession>
<organism evidence="2 3">
    <name type="scientific">Schistosoma haematobium</name>
    <name type="common">Blood fluke</name>
    <dbReference type="NCBI Taxonomy" id="6185"/>
    <lineage>
        <taxon>Eukaryota</taxon>
        <taxon>Metazoa</taxon>
        <taxon>Spiralia</taxon>
        <taxon>Lophotrochozoa</taxon>
        <taxon>Platyhelminthes</taxon>
        <taxon>Trematoda</taxon>
        <taxon>Digenea</taxon>
        <taxon>Strigeidida</taxon>
        <taxon>Schistosomatoidea</taxon>
        <taxon>Schistosomatidae</taxon>
        <taxon>Schistosoma</taxon>
    </lineage>
</organism>
<feature type="transmembrane region" description="Helical" evidence="1">
    <location>
        <begin position="189"/>
        <end position="213"/>
    </location>
</feature>
<dbReference type="AlphaFoldDB" id="A0A922LE53"/>